<dbReference type="EMBL" id="BSYO01000035">
    <property type="protein sequence ID" value="GMH28964.1"/>
    <property type="molecule type" value="Genomic_DNA"/>
</dbReference>
<dbReference type="GO" id="GO:0006357">
    <property type="term" value="P:regulation of transcription by RNA polymerase II"/>
    <property type="evidence" value="ECO:0007669"/>
    <property type="project" value="TreeGrafter"/>
</dbReference>
<dbReference type="PANTHER" id="PTHR13130">
    <property type="entry name" value="34 KDA TRANSCRIPTIONAL CO-ACTIVATOR-RELATED"/>
    <property type="match status" value="1"/>
</dbReference>
<dbReference type="Pfam" id="PF11571">
    <property type="entry name" value="Med27"/>
    <property type="match status" value="1"/>
</dbReference>
<name>A0AAD3Y6F0_NEPGR</name>
<evidence type="ECO:0000256" key="1">
    <source>
        <dbReference type="ARBA" id="ARBA00004123"/>
    </source>
</evidence>
<evidence type="ECO:0000256" key="5">
    <source>
        <dbReference type="ARBA" id="ARBA00023242"/>
    </source>
</evidence>
<evidence type="ECO:0000256" key="3">
    <source>
        <dbReference type="ARBA" id="ARBA00023015"/>
    </source>
</evidence>
<sequence>MHRMAIDATPAEASREAPPKQVAMAMELLGQAARLIADIRLGADRFLEALFLSAEPHQSNKPLDLIRKEESAMKQHLEDLRNIGRQLEDSGVLNEALISRSNSWGLHMPLVCPDGAVVAYAWKRQLAGQAGASAVDRTRLALKSFLEQKRRFFPHLDIESVPKRHCVTQPSVVDDHEDSSYYKSLMDILIGLENESQDMKVLAYERLDWLKRSSSLPSSVNEDSIETSVGHTYPGANKLKLGPLGTVPADKIAVIELFIPSVLRAVISLHPAGSTSPDAVSFFSPDEGGSYLHARGVSVYHVFRCVTEYSNMALQYFLGIKMETALFFLLQWVKSYQTLFTKACSKCGRVLSVDRQSALILPPVLRPYRKMLTTGHISLILNAERRCAWIEDDLSEMPAEAWRRWQFLPIRWKSYLSILVE</sequence>
<dbReference type="GO" id="GO:0016592">
    <property type="term" value="C:mediator complex"/>
    <property type="evidence" value="ECO:0007669"/>
    <property type="project" value="InterPro"/>
</dbReference>
<gene>
    <name evidence="6" type="ORF">Nepgr_030807</name>
</gene>
<keyword evidence="4" id="KW-0804">Transcription</keyword>
<organism evidence="6 7">
    <name type="scientific">Nepenthes gracilis</name>
    <name type="common">Slender pitcher plant</name>
    <dbReference type="NCBI Taxonomy" id="150966"/>
    <lineage>
        <taxon>Eukaryota</taxon>
        <taxon>Viridiplantae</taxon>
        <taxon>Streptophyta</taxon>
        <taxon>Embryophyta</taxon>
        <taxon>Tracheophyta</taxon>
        <taxon>Spermatophyta</taxon>
        <taxon>Magnoliopsida</taxon>
        <taxon>eudicotyledons</taxon>
        <taxon>Gunneridae</taxon>
        <taxon>Pentapetalae</taxon>
        <taxon>Caryophyllales</taxon>
        <taxon>Nepenthaceae</taxon>
        <taxon>Nepenthes</taxon>
    </lineage>
</organism>
<evidence type="ECO:0000313" key="7">
    <source>
        <dbReference type="Proteomes" id="UP001279734"/>
    </source>
</evidence>
<comment type="similarity">
    <text evidence="2">Belongs to the Mediator complex subunit 27 family.</text>
</comment>
<accession>A0AAD3Y6F0</accession>
<keyword evidence="3" id="KW-0805">Transcription regulation</keyword>
<comment type="caution">
    <text evidence="6">The sequence shown here is derived from an EMBL/GenBank/DDBJ whole genome shotgun (WGS) entry which is preliminary data.</text>
</comment>
<dbReference type="GO" id="GO:0003713">
    <property type="term" value="F:transcription coactivator activity"/>
    <property type="evidence" value="ECO:0007669"/>
    <property type="project" value="TreeGrafter"/>
</dbReference>
<keyword evidence="7" id="KW-1185">Reference proteome</keyword>
<comment type="subcellular location">
    <subcellularLocation>
        <location evidence="1">Nucleus</location>
    </subcellularLocation>
</comment>
<dbReference type="InterPro" id="IPR021627">
    <property type="entry name" value="Mediator_Med27"/>
</dbReference>
<evidence type="ECO:0000313" key="6">
    <source>
        <dbReference type="EMBL" id="GMH28964.1"/>
    </source>
</evidence>
<evidence type="ECO:0008006" key="8">
    <source>
        <dbReference type="Google" id="ProtNLM"/>
    </source>
</evidence>
<evidence type="ECO:0000256" key="2">
    <source>
        <dbReference type="ARBA" id="ARBA00008048"/>
    </source>
</evidence>
<reference evidence="6" key="1">
    <citation type="submission" date="2023-05" db="EMBL/GenBank/DDBJ databases">
        <title>Nepenthes gracilis genome sequencing.</title>
        <authorList>
            <person name="Fukushima K."/>
        </authorList>
    </citation>
    <scope>NUCLEOTIDE SEQUENCE</scope>
    <source>
        <strain evidence="6">SING2019-196</strain>
    </source>
</reference>
<evidence type="ECO:0000256" key="4">
    <source>
        <dbReference type="ARBA" id="ARBA00023163"/>
    </source>
</evidence>
<dbReference type="PANTHER" id="PTHR13130:SF4">
    <property type="entry name" value="MEDIATOR OF RNA POLYMERASE II TRANSCRIPTION SUBUNIT 27"/>
    <property type="match status" value="1"/>
</dbReference>
<dbReference type="Proteomes" id="UP001279734">
    <property type="component" value="Unassembled WGS sequence"/>
</dbReference>
<protein>
    <recommendedName>
        <fullName evidence="8">Mediator of RNA polymerase II transcription subunit 27</fullName>
    </recommendedName>
</protein>
<dbReference type="AlphaFoldDB" id="A0AAD3Y6F0"/>
<keyword evidence="5" id="KW-0539">Nucleus</keyword>
<proteinExistence type="inferred from homology"/>